<evidence type="ECO:0008006" key="5">
    <source>
        <dbReference type="Google" id="ProtNLM"/>
    </source>
</evidence>
<dbReference type="AlphaFoldDB" id="A0AAV4W4I9"/>
<gene>
    <name evidence="3" type="primary">AVEN_202853_1</name>
    <name evidence="3" type="ORF">CDAR_489121</name>
</gene>
<dbReference type="EMBL" id="BPLQ01014122">
    <property type="protein sequence ID" value="GIY77441.1"/>
    <property type="molecule type" value="Genomic_DNA"/>
</dbReference>
<comment type="caution">
    <text evidence="3">The sequence shown here is derived from an EMBL/GenBank/DDBJ whole genome shotgun (WGS) entry which is preliminary data.</text>
</comment>
<evidence type="ECO:0000313" key="4">
    <source>
        <dbReference type="Proteomes" id="UP001054837"/>
    </source>
</evidence>
<reference evidence="3 4" key="1">
    <citation type="submission" date="2021-06" db="EMBL/GenBank/DDBJ databases">
        <title>Caerostris darwini draft genome.</title>
        <authorList>
            <person name="Kono N."/>
            <person name="Arakawa K."/>
        </authorList>
    </citation>
    <scope>NUCLEOTIDE SEQUENCE [LARGE SCALE GENOMIC DNA]</scope>
</reference>
<comment type="subcellular location">
    <subcellularLocation>
        <location evidence="1">Cytoplasm</location>
    </subcellularLocation>
</comment>
<accession>A0AAV4W4I9</accession>
<dbReference type="Proteomes" id="UP001054837">
    <property type="component" value="Unassembled WGS sequence"/>
</dbReference>
<evidence type="ECO:0000256" key="1">
    <source>
        <dbReference type="ARBA" id="ARBA00004496"/>
    </source>
</evidence>
<proteinExistence type="predicted"/>
<dbReference type="GO" id="GO:0008283">
    <property type="term" value="P:cell population proliferation"/>
    <property type="evidence" value="ECO:0007669"/>
    <property type="project" value="InterPro"/>
</dbReference>
<protein>
    <recommendedName>
        <fullName evidence="5">BRCA1-associated ATM activator 1</fullName>
    </recommendedName>
</protein>
<dbReference type="GO" id="GO:0005634">
    <property type="term" value="C:nucleus"/>
    <property type="evidence" value="ECO:0007669"/>
    <property type="project" value="TreeGrafter"/>
</dbReference>
<keyword evidence="2" id="KW-0963">Cytoplasm</keyword>
<dbReference type="PANTHER" id="PTHR21331:SF2">
    <property type="entry name" value="BRCA1-ASSOCIATED ATM ACTIVATOR 1"/>
    <property type="match status" value="1"/>
</dbReference>
<evidence type="ECO:0000313" key="3">
    <source>
        <dbReference type="EMBL" id="GIY77441.1"/>
    </source>
</evidence>
<dbReference type="PANTHER" id="PTHR21331">
    <property type="entry name" value="BRCA1-ASSOCIATED ATM ACTIVATOR 1"/>
    <property type="match status" value="1"/>
</dbReference>
<dbReference type="GO" id="GO:0006974">
    <property type="term" value="P:DNA damage response"/>
    <property type="evidence" value="ECO:0007669"/>
    <property type="project" value="InterPro"/>
</dbReference>
<dbReference type="InterPro" id="IPR038904">
    <property type="entry name" value="BRAT1"/>
</dbReference>
<dbReference type="GO" id="GO:0005737">
    <property type="term" value="C:cytoplasm"/>
    <property type="evidence" value="ECO:0007669"/>
    <property type="project" value="UniProtKB-SubCell"/>
</dbReference>
<organism evidence="3 4">
    <name type="scientific">Caerostris darwini</name>
    <dbReference type="NCBI Taxonomy" id="1538125"/>
    <lineage>
        <taxon>Eukaryota</taxon>
        <taxon>Metazoa</taxon>
        <taxon>Ecdysozoa</taxon>
        <taxon>Arthropoda</taxon>
        <taxon>Chelicerata</taxon>
        <taxon>Arachnida</taxon>
        <taxon>Araneae</taxon>
        <taxon>Araneomorphae</taxon>
        <taxon>Entelegynae</taxon>
        <taxon>Araneoidea</taxon>
        <taxon>Araneidae</taxon>
        <taxon>Caerostris</taxon>
    </lineage>
</organism>
<name>A0AAV4W4I9_9ARAC</name>
<dbReference type="InterPro" id="IPR016024">
    <property type="entry name" value="ARM-type_fold"/>
</dbReference>
<dbReference type="SUPFAM" id="SSF48371">
    <property type="entry name" value="ARM repeat"/>
    <property type="match status" value="1"/>
</dbReference>
<sequence>MYRKEVYLCLNKVFDLMLDNKLREDMDDTLLEKLLSVIKTKMAQNYSAIDDFLEETKALLLTEKVVESLKSQTDDFSGSIQKFALELTGVLFGDENVFTSYQNSSVLRDLSLALKPNATFSPTVQSAALVCFKNIAEHVLGVMWLKENGVIDSMFSCFSCSSYHVRSKAVSFYCTVLKMWEYPYAQPSLTERQQFTVYVTVGGVLAHLMEGTRLCDDSDSTDCCLQTLITSFHIPRLQDMAKDNSILTQRLTYYFWGLRKGDVVNRKVVELLLAMFSSGGLSEEFLREMLEELSSRSMFAPAAYLVGSILSVSQRYKPVSRKHIQFLSLPLQVLSGSPLPDCKNDFFGLSSAAAYASLSKTMEVKSDCITIIIASLMALSKVVELMDSEALEAALTSISIVTTGPTCCQHHPMSYVCLENRKICFALSELLSAFLQEQVYPVVKLKNQLDLLNYLLCFIEKPFDRNVSTEAMKMLGNLIILNDKHSISFPDEVKEKVVFLLCKRVMDKSETIAISALSLAGLLMSNDGRRSWEEVILKHSLHQIMWEMAAHGVHDETLKAASLSAALQALLVPRYWQDIRSAKRVDEADVMQHTEDRLTEPCRQAALLVFWEAVRSLDLDQKLAALEAWEWLLSSSSSFRSAGTPDELLETACVSGFASSLVLALEDYDEAVHYKASKMLIRFRETLLQMGYSAPNFKNCPSATDTGLHSAACSQKELCPAPISKEERDAGIENVMNLTTAQQIAKLAVSLEEGLAEERGSPMQVTSLSYPLDSFLNVVWQERHDSTFSKADVSSDLFSEYTMSLLDDIIASDVKETQRPVEDILDCY</sequence>
<evidence type="ECO:0000256" key="2">
    <source>
        <dbReference type="ARBA" id="ARBA00022490"/>
    </source>
</evidence>
<keyword evidence="4" id="KW-1185">Reference proteome</keyword>